<dbReference type="InterPro" id="IPR036271">
    <property type="entry name" value="Tet_transcr_reg_TetR-rel_C_sf"/>
</dbReference>
<gene>
    <name evidence="7" type="ORF">SAMN05421803_101887</name>
</gene>
<accession>A0A1M6D0Z0</accession>
<evidence type="ECO:0000259" key="6">
    <source>
        <dbReference type="PROSITE" id="PS50977"/>
    </source>
</evidence>
<organism evidence="7 8">
    <name type="scientific">Nocardiopsis flavescens</name>
    <dbReference type="NCBI Taxonomy" id="758803"/>
    <lineage>
        <taxon>Bacteria</taxon>
        <taxon>Bacillati</taxon>
        <taxon>Actinomycetota</taxon>
        <taxon>Actinomycetes</taxon>
        <taxon>Streptosporangiales</taxon>
        <taxon>Nocardiopsidaceae</taxon>
        <taxon>Nocardiopsis</taxon>
    </lineage>
</organism>
<evidence type="ECO:0000256" key="1">
    <source>
        <dbReference type="ARBA" id="ARBA00022491"/>
    </source>
</evidence>
<reference evidence="7 8" key="1">
    <citation type="submission" date="2016-11" db="EMBL/GenBank/DDBJ databases">
        <authorList>
            <person name="Jaros S."/>
            <person name="Januszkiewicz K."/>
            <person name="Wedrychowicz H."/>
        </authorList>
    </citation>
    <scope>NUCLEOTIDE SEQUENCE [LARGE SCALE GENOMIC DNA]</scope>
    <source>
        <strain evidence="7 8">CGMCC 4.5723</strain>
    </source>
</reference>
<dbReference type="RefSeq" id="WP_073375126.1">
    <property type="nucleotide sequence ID" value="NZ_FQZK01000001.1"/>
</dbReference>
<keyword evidence="2" id="KW-0805">Transcription regulation</keyword>
<evidence type="ECO:0000256" key="3">
    <source>
        <dbReference type="ARBA" id="ARBA00023125"/>
    </source>
</evidence>
<dbReference type="Gene3D" id="1.10.10.60">
    <property type="entry name" value="Homeodomain-like"/>
    <property type="match status" value="1"/>
</dbReference>
<evidence type="ECO:0000256" key="5">
    <source>
        <dbReference type="PROSITE-ProRule" id="PRU00335"/>
    </source>
</evidence>
<dbReference type="InterPro" id="IPR009057">
    <property type="entry name" value="Homeodomain-like_sf"/>
</dbReference>
<dbReference type="OrthoDB" id="8701707at2"/>
<dbReference type="AlphaFoldDB" id="A0A1M6D0Z0"/>
<dbReference type="GO" id="GO:0003700">
    <property type="term" value="F:DNA-binding transcription factor activity"/>
    <property type="evidence" value="ECO:0007669"/>
    <property type="project" value="TreeGrafter"/>
</dbReference>
<dbReference type="EMBL" id="FQZK01000001">
    <property type="protein sequence ID" value="SHI66952.1"/>
    <property type="molecule type" value="Genomic_DNA"/>
</dbReference>
<dbReference type="SUPFAM" id="SSF46689">
    <property type="entry name" value="Homeodomain-like"/>
    <property type="match status" value="1"/>
</dbReference>
<dbReference type="Pfam" id="PF00440">
    <property type="entry name" value="TetR_N"/>
    <property type="match status" value="1"/>
</dbReference>
<dbReference type="STRING" id="758803.SAMN05421803_101887"/>
<name>A0A1M6D0Z0_9ACTN</name>
<evidence type="ECO:0000256" key="2">
    <source>
        <dbReference type="ARBA" id="ARBA00023015"/>
    </source>
</evidence>
<evidence type="ECO:0000313" key="8">
    <source>
        <dbReference type="Proteomes" id="UP000184452"/>
    </source>
</evidence>
<keyword evidence="3 5" id="KW-0238">DNA-binding</keyword>
<keyword evidence="8" id="KW-1185">Reference proteome</keyword>
<feature type="DNA-binding region" description="H-T-H motif" evidence="5">
    <location>
        <begin position="36"/>
        <end position="55"/>
    </location>
</feature>
<dbReference type="InterPro" id="IPR001647">
    <property type="entry name" value="HTH_TetR"/>
</dbReference>
<proteinExistence type="predicted"/>
<dbReference type="SUPFAM" id="SSF48498">
    <property type="entry name" value="Tetracyclin repressor-like, C-terminal domain"/>
    <property type="match status" value="1"/>
</dbReference>
<dbReference type="InterPro" id="IPR050109">
    <property type="entry name" value="HTH-type_TetR-like_transc_reg"/>
</dbReference>
<evidence type="ECO:0000256" key="4">
    <source>
        <dbReference type="ARBA" id="ARBA00023163"/>
    </source>
</evidence>
<feature type="domain" description="HTH tetR-type" evidence="6">
    <location>
        <begin position="13"/>
        <end position="73"/>
    </location>
</feature>
<dbReference type="PRINTS" id="PR00455">
    <property type="entry name" value="HTHTETR"/>
</dbReference>
<protein>
    <submittedName>
        <fullName evidence="7">DNA-binding transcriptional regulator, AcrR family</fullName>
    </submittedName>
</protein>
<keyword evidence="1" id="KW-0678">Repressor</keyword>
<evidence type="ECO:0000313" key="7">
    <source>
        <dbReference type="EMBL" id="SHI66952.1"/>
    </source>
</evidence>
<dbReference type="GO" id="GO:0000976">
    <property type="term" value="F:transcription cis-regulatory region binding"/>
    <property type="evidence" value="ECO:0007669"/>
    <property type="project" value="TreeGrafter"/>
</dbReference>
<dbReference type="PANTHER" id="PTHR30055:SF175">
    <property type="entry name" value="HTH-TYPE TRANSCRIPTIONAL REPRESSOR KSTR2"/>
    <property type="match status" value="1"/>
</dbReference>
<dbReference type="Gene3D" id="1.10.357.10">
    <property type="entry name" value="Tetracycline Repressor, domain 2"/>
    <property type="match status" value="1"/>
</dbReference>
<keyword evidence="4" id="KW-0804">Transcription</keyword>
<dbReference type="PANTHER" id="PTHR30055">
    <property type="entry name" value="HTH-TYPE TRANSCRIPTIONAL REGULATOR RUTR"/>
    <property type="match status" value="1"/>
</dbReference>
<dbReference type="Proteomes" id="UP000184452">
    <property type="component" value="Unassembled WGS sequence"/>
</dbReference>
<sequence length="199" mass="21712">MPRTEEQNQALRAATRERVTRSALRLFASHGYAATSVRDIAREAGLSTGVLYRHYPTKEALFAELVAQGAEGLRHAARAFDTASSPEEAIREFTEGMLTDLRSDAGFGEFFQLMNQAFTLPDPPDEVRELIRQHIALVGAIERLVARGQRAGCFRDGDPKELATCYFAAVGGLAALPRNAAFTLPTADVLVGFLTGDDR</sequence>
<dbReference type="PROSITE" id="PS50977">
    <property type="entry name" value="HTH_TETR_2"/>
    <property type="match status" value="1"/>
</dbReference>